<keyword evidence="4" id="KW-0460">Magnesium</keyword>
<dbReference type="EMBL" id="BSXW01012442">
    <property type="protein sequence ID" value="GMF65058.1"/>
    <property type="molecule type" value="Genomic_DNA"/>
</dbReference>
<keyword evidence="3" id="KW-0378">Hydrolase</keyword>
<dbReference type="InterPro" id="IPR023214">
    <property type="entry name" value="HAD_sf"/>
</dbReference>
<evidence type="ECO:0000256" key="1">
    <source>
        <dbReference type="ARBA" id="ARBA00001946"/>
    </source>
</evidence>
<accession>A0A9W7D7P7</accession>
<dbReference type="NCBIfam" id="TIGR01488">
    <property type="entry name" value="HAD-SF-IB"/>
    <property type="match status" value="2"/>
</dbReference>
<reference evidence="5" key="1">
    <citation type="submission" date="2023-04" db="EMBL/GenBank/DDBJ databases">
        <title>Phytophthora lilii NBRC 32176.</title>
        <authorList>
            <person name="Ichikawa N."/>
            <person name="Sato H."/>
            <person name="Tonouchi N."/>
        </authorList>
    </citation>
    <scope>NUCLEOTIDE SEQUENCE</scope>
    <source>
        <strain evidence="5">NBRC 32176</strain>
    </source>
</reference>
<dbReference type="OrthoDB" id="10267182at2759"/>
<evidence type="ECO:0000256" key="3">
    <source>
        <dbReference type="ARBA" id="ARBA00022801"/>
    </source>
</evidence>
<dbReference type="Proteomes" id="UP001165083">
    <property type="component" value="Unassembled WGS sequence"/>
</dbReference>
<gene>
    <name evidence="5" type="ORF">Plil01_001778600</name>
</gene>
<dbReference type="NCBIfam" id="TIGR01489">
    <property type="entry name" value="DKMTPPase-SF"/>
    <property type="match status" value="2"/>
</dbReference>
<evidence type="ECO:0000256" key="4">
    <source>
        <dbReference type="ARBA" id="ARBA00022842"/>
    </source>
</evidence>
<dbReference type="Gene3D" id="3.90.1470.20">
    <property type="match status" value="1"/>
</dbReference>
<evidence type="ECO:0000313" key="5">
    <source>
        <dbReference type="EMBL" id="GMF65058.1"/>
    </source>
</evidence>
<comment type="caution">
    <text evidence="5">The sequence shown here is derived from an EMBL/GenBank/DDBJ whole genome shotgun (WGS) entry which is preliminary data.</text>
</comment>
<dbReference type="PANTHER" id="PTHR20889">
    <property type="entry name" value="PHOSPHATASE, ORPHAN 1, 2"/>
    <property type="match status" value="1"/>
</dbReference>
<proteinExistence type="predicted"/>
<protein>
    <submittedName>
        <fullName evidence="5">Unnamed protein product</fullName>
    </submittedName>
</protein>
<evidence type="ECO:0000256" key="2">
    <source>
        <dbReference type="ARBA" id="ARBA00022723"/>
    </source>
</evidence>
<comment type="cofactor">
    <cofactor evidence="1">
        <name>Mg(2+)</name>
        <dbReference type="ChEBI" id="CHEBI:18420"/>
    </cofactor>
</comment>
<dbReference type="PANTHER" id="PTHR20889:SF12">
    <property type="entry name" value="LP01149P"/>
    <property type="match status" value="1"/>
</dbReference>
<dbReference type="SUPFAM" id="SSF56784">
    <property type="entry name" value="HAD-like"/>
    <property type="match status" value="3"/>
</dbReference>
<evidence type="ECO:0000313" key="6">
    <source>
        <dbReference type="Proteomes" id="UP001165083"/>
    </source>
</evidence>
<sequence>MATPSERSNADVLVLFAFDQTLVNVDSNVHLARELDAELAKTVNWNHGDRPEQMDQFLGRLAKERPQVSHEDIVNAAQRLPFSPHLVDAIRLAVDDFGATAKIVSDASVFAVRSFLQRQGLEETVSEVVANPTHFEDGGKVLRVRPYETGEVSPCQATRNDVVFARAGEANGKQHELLPLTSTYPAKVQAHIRTWETGEDILAYFKNFFHEQYPNCRSPHSSISAFAAKDEFAVPRFIAPDHGKLLVVFDFDDSLVNEDSDSLVFQSFHPELHQTIYERHAKKPIWPNVFDDMLQVLADEKPDVTPEMIRQRVAQIPIQARMIDAIRMVAKLFGADVKVISDGNTFYIGSMLEHRELDEHVREVYANPVEFETLKDGRTRLRIRPYHADHLEPHECSWCPSNMCKGSILDSIRSGQQYSRVIYVGDGTGDFCPAARLTKNDVVLARSHLLNGEPYGLQKRLNANPGIVQAPVVPWSTGYDIYRRFVQFCPTPYALPRSVPRITGSVLVVFDYDWSLINDNSDTYIFQKLYPELLETLRERRKKEPSWTKIMDDMLGVIASEKPNITPDMIRDAIARVPIQPHMLDALRLAAEQFNADVKIVSDANSVYIESMLEHYGLAKHVSEVITNPASFKPLENGHSRLHVRPYHSELHKPHGCAWCPTNMCKGRIVDDLRRKHPYTSVLYVGDGSGDFCAATRLAKTDVVFARADEANGRSYGLQKRIDSNLKLVEASVVPWSSGDDIYRHFAQFFHLSPLSS</sequence>
<name>A0A9W7D7P7_9STRA</name>
<dbReference type="InterPro" id="IPR036412">
    <property type="entry name" value="HAD-like_sf"/>
</dbReference>
<dbReference type="Gene3D" id="3.40.50.1000">
    <property type="entry name" value="HAD superfamily/HAD-like"/>
    <property type="match status" value="3"/>
</dbReference>
<dbReference type="InterPro" id="IPR006384">
    <property type="entry name" value="HAD_hydro_PyrdxlP_Pase-like"/>
</dbReference>
<keyword evidence="6" id="KW-1185">Reference proteome</keyword>
<dbReference type="AlphaFoldDB" id="A0A9W7D7P7"/>
<dbReference type="InterPro" id="IPR016965">
    <property type="entry name" value="Pase_PHOSPHO-typ"/>
</dbReference>
<organism evidence="5 6">
    <name type="scientific">Phytophthora lilii</name>
    <dbReference type="NCBI Taxonomy" id="2077276"/>
    <lineage>
        <taxon>Eukaryota</taxon>
        <taxon>Sar</taxon>
        <taxon>Stramenopiles</taxon>
        <taxon>Oomycota</taxon>
        <taxon>Peronosporomycetes</taxon>
        <taxon>Peronosporales</taxon>
        <taxon>Peronosporaceae</taxon>
        <taxon>Phytophthora</taxon>
    </lineage>
</organism>
<keyword evidence="2" id="KW-0479">Metal-binding</keyword>
<dbReference type="Pfam" id="PF06888">
    <property type="entry name" value="Put_Phosphatase"/>
    <property type="match status" value="3"/>
</dbReference>
<dbReference type="GO" id="GO:0016791">
    <property type="term" value="F:phosphatase activity"/>
    <property type="evidence" value="ECO:0007669"/>
    <property type="project" value="InterPro"/>
</dbReference>
<dbReference type="GO" id="GO:0046872">
    <property type="term" value="F:metal ion binding"/>
    <property type="evidence" value="ECO:0007669"/>
    <property type="project" value="UniProtKB-KW"/>
</dbReference>